<feature type="transmembrane region" description="Helical" evidence="2">
    <location>
        <begin position="119"/>
        <end position="140"/>
    </location>
</feature>
<name>A0A177MQX5_METMH</name>
<dbReference type="AlphaFoldDB" id="A0A177MQX5"/>
<evidence type="ECO:0000313" key="4">
    <source>
        <dbReference type="Proteomes" id="UP000077763"/>
    </source>
</evidence>
<protein>
    <submittedName>
        <fullName evidence="3">Uncharacterized protein</fullName>
    </submittedName>
</protein>
<keyword evidence="2" id="KW-1133">Transmembrane helix</keyword>
<feature type="transmembrane region" description="Helical" evidence="2">
    <location>
        <begin position="85"/>
        <end position="107"/>
    </location>
</feature>
<evidence type="ECO:0000256" key="2">
    <source>
        <dbReference type="SAM" id="Phobius"/>
    </source>
</evidence>
<evidence type="ECO:0000313" key="3">
    <source>
        <dbReference type="EMBL" id="OAI08188.1"/>
    </source>
</evidence>
<keyword evidence="2" id="KW-0472">Membrane</keyword>
<feature type="transmembrane region" description="Helical" evidence="2">
    <location>
        <begin position="175"/>
        <end position="195"/>
    </location>
</feature>
<proteinExistence type="predicted"/>
<accession>A0A177MQX5</accession>
<sequence length="206" mass="23412">MSSLSSHSRRLRPASKPHQTAPERSVFAGHHATVNCLECNRLMAPRVVTYYGQPLRSICPFCGATFAKFPSGLQRLLQRFHTRKLSFTVFFRLLIIAIGFAVIGYLSSWEFLPRSLGRFAIFGTIIFAPLALAELIFQCVEIIAAKFSHQSNHYWAAIVLLTIFIANQVQEATAYLVMFFIVMLIRWLISGLAQFRESSHETHFNN</sequence>
<keyword evidence="2" id="KW-0812">Transmembrane</keyword>
<dbReference type="Proteomes" id="UP000077763">
    <property type="component" value="Unassembled WGS sequence"/>
</dbReference>
<feature type="transmembrane region" description="Helical" evidence="2">
    <location>
        <begin position="152"/>
        <end position="169"/>
    </location>
</feature>
<feature type="region of interest" description="Disordered" evidence="1">
    <location>
        <begin position="1"/>
        <end position="23"/>
    </location>
</feature>
<organism evidence="3 4">
    <name type="scientific">Methylomonas methanica</name>
    <dbReference type="NCBI Taxonomy" id="421"/>
    <lineage>
        <taxon>Bacteria</taxon>
        <taxon>Pseudomonadati</taxon>
        <taxon>Pseudomonadota</taxon>
        <taxon>Gammaproteobacteria</taxon>
        <taxon>Methylococcales</taxon>
        <taxon>Methylococcaceae</taxon>
        <taxon>Methylomonas</taxon>
    </lineage>
</organism>
<comment type="caution">
    <text evidence="3">The sequence shown here is derived from an EMBL/GenBank/DDBJ whole genome shotgun (WGS) entry which is preliminary data.</text>
</comment>
<gene>
    <name evidence="3" type="ORF">A1353_06020</name>
</gene>
<dbReference type="EMBL" id="LUUH01000024">
    <property type="protein sequence ID" value="OAI08188.1"/>
    <property type="molecule type" value="Genomic_DNA"/>
</dbReference>
<evidence type="ECO:0000256" key="1">
    <source>
        <dbReference type="SAM" id="MobiDB-lite"/>
    </source>
</evidence>
<reference evidence="3 4" key="1">
    <citation type="submission" date="2016-03" db="EMBL/GenBank/DDBJ databases">
        <authorList>
            <person name="Ploux O."/>
        </authorList>
    </citation>
    <scope>NUCLEOTIDE SEQUENCE [LARGE SCALE GENOMIC DNA]</scope>
    <source>
        <strain evidence="3 4">R-45371</strain>
    </source>
</reference>